<feature type="region of interest" description="Disordered" evidence="1">
    <location>
        <begin position="91"/>
        <end position="110"/>
    </location>
</feature>
<dbReference type="Proteomes" id="UP000634476">
    <property type="component" value="Unassembled WGS sequence"/>
</dbReference>
<proteinExistence type="predicted"/>
<organism evidence="2 3">
    <name type="scientific">Planobispora takensis</name>
    <dbReference type="NCBI Taxonomy" id="1367882"/>
    <lineage>
        <taxon>Bacteria</taxon>
        <taxon>Bacillati</taxon>
        <taxon>Actinomycetota</taxon>
        <taxon>Actinomycetes</taxon>
        <taxon>Streptosporangiales</taxon>
        <taxon>Streptosporangiaceae</taxon>
        <taxon>Planobispora</taxon>
    </lineage>
</organism>
<evidence type="ECO:0000256" key="1">
    <source>
        <dbReference type="SAM" id="MobiDB-lite"/>
    </source>
</evidence>
<dbReference type="AlphaFoldDB" id="A0A8J3T284"/>
<protein>
    <submittedName>
        <fullName evidence="2">Uncharacterized protein</fullName>
    </submittedName>
</protein>
<sequence>MRHNRRPPLLASAMPPNHLNLRPGERLMAVCPDCNRWRLIRRSMLWPHRTDDGTTRCPGSAQRVIIDLTPTQWLARLAMACRQAATRRTRRIQLAPQPPTPTPIHRLTAA</sequence>
<comment type="caution">
    <text evidence="2">The sequence shown here is derived from an EMBL/GenBank/DDBJ whole genome shotgun (WGS) entry which is preliminary data.</text>
</comment>
<evidence type="ECO:0000313" key="2">
    <source>
        <dbReference type="EMBL" id="GII03091.1"/>
    </source>
</evidence>
<keyword evidence="3" id="KW-1185">Reference proteome</keyword>
<reference evidence="2" key="1">
    <citation type="submission" date="2021-01" db="EMBL/GenBank/DDBJ databases">
        <title>Whole genome shotgun sequence of Planobispora takensis NBRC 109077.</title>
        <authorList>
            <person name="Komaki H."/>
            <person name="Tamura T."/>
        </authorList>
    </citation>
    <scope>NUCLEOTIDE SEQUENCE</scope>
    <source>
        <strain evidence="2">NBRC 109077</strain>
    </source>
</reference>
<dbReference type="EMBL" id="BOOK01000036">
    <property type="protein sequence ID" value="GII03091.1"/>
    <property type="molecule type" value="Genomic_DNA"/>
</dbReference>
<accession>A0A8J3T284</accession>
<evidence type="ECO:0000313" key="3">
    <source>
        <dbReference type="Proteomes" id="UP000634476"/>
    </source>
</evidence>
<name>A0A8J3T284_9ACTN</name>
<gene>
    <name evidence="2" type="ORF">Pta02_50990</name>
</gene>